<accession>A0A8I0TXE7</accession>
<protein>
    <submittedName>
        <fullName evidence="2">Putative DNA-binding protein YlxM (UPF0122 family)</fullName>
    </submittedName>
</protein>
<keyword evidence="2" id="KW-0238">DNA-binding</keyword>
<organism evidence="2 3">
    <name type="scientific">Streptomyces stelliscabiei</name>
    <dbReference type="NCBI Taxonomy" id="146820"/>
    <lineage>
        <taxon>Bacteria</taxon>
        <taxon>Bacillati</taxon>
        <taxon>Actinomycetota</taxon>
        <taxon>Actinomycetes</taxon>
        <taxon>Kitasatosporales</taxon>
        <taxon>Streptomycetaceae</taxon>
        <taxon>Streptomyces</taxon>
    </lineage>
</organism>
<dbReference type="EMBL" id="JADBGF010000001">
    <property type="protein sequence ID" value="MBE1602991.1"/>
    <property type="molecule type" value="Genomic_DNA"/>
</dbReference>
<feature type="region of interest" description="Disordered" evidence="1">
    <location>
        <begin position="37"/>
        <end position="62"/>
    </location>
</feature>
<evidence type="ECO:0000313" key="2">
    <source>
        <dbReference type="EMBL" id="MBE1602991.1"/>
    </source>
</evidence>
<gene>
    <name evidence="2" type="ORF">H4687_009120</name>
</gene>
<sequence>MATRLQAGAEEWQKEAVRAARAADYSWDEIAQALMTSKQSAHERFRRHVPDEQKKQGPAAYS</sequence>
<dbReference type="RefSeq" id="WP_046918770.1">
    <property type="nucleotide sequence ID" value="NZ_JADBGF010000001.1"/>
</dbReference>
<feature type="compositionally biased region" description="Basic and acidic residues" evidence="1">
    <location>
        <begin position="40"/>
        <end position="55"/>
    </location>
</feature>
<reference evidence="2 3" key="1">
    <citation type="submission" date="2020-10" db="EMBL/GenBank/DDBJ databases">
        <title>Sequencing the genomes of 1000 actinobacteria strains.</title>
        <authorList>
            <person name="Klenk H.-P."/>
        </authorList>
    </citation>
    <scope>NUCLEOTIDE SEQUENCE [LARGE SCALE GENOMIC DNA]</scope>
    <source>
        <strain evidence="2 3">DSM 41803</strain>
    </source>
</reference>
<evidence type="ECO:0000313" key="3">
    <source>
        <dbReference type="Proteomes" id="UP000629287"/>
    </source>
</evidence>
<proteinExistence type="predicted"/>
<evidence type="ECO:0000256" key="1">
    <source>
        <dbReference type="SAM" id="MobiDB-lite"/>
    </source>
</evidence>
<dbReference type="Proteomes" id="UP000629287">
    <property type="component" value="Unassembled WGS sequence"/>
</dbReference>
<keyword evidence="3" id="KW-1185">Reference proteome</keyword>
<dbReference type="GO" id="GO:0003677">
    <property type="term" value="F:DNA binding"/>
    <property type="evidence" value="ECO:0007669"/>
    <property type="project" value="UniProtKB-KW"/>
</dbReference>
<comment type="caution">
    <text evidence="2">The sequence shown here is derived from an EMBL/GenBank/DDBJ whole genome shotgun (WGS) entry which is preliminary data.</text>
</comment>
<name>A0A8I0TXE7_9ACTN</name>
<dbReference type="GeneID" id="86833512"/>
<dbReference type="AlphaFoldDB" id="A0A8I0TXE7"/>